<feature type="transmembrane region" description="Helical" evidence="10">
    <location>
        <begin position="256"/>
        <end position="275"/>
    </location>
</feature>
<dbReference type="GO" id="GO:0005789">
    <property type="term" value="C:endoplasmic reticulum membrane"/>
    <property type="evidence" value="ECO:0007669"/>
    <property type="project" value="UniProtKB-SubCell"/>
</dbReference>
<evidence type="ECO:0000256" key="6">
    <source>
        <dbReference type="ARBA" id="ARBA00022692"/>
    </source>
</evidence>
<keyword evidence="6 10" id="KW-0812">Transmembrane</keyword>
<accession>D2UZR6</accession>
<dbReference type="InterPro" id="IPR004856">
    <property type="entry name" value="Glyco_trans_ALG6/ALG8"/>
</dbReference>
<dbReference type="GeneID" id="8858893"/>
<keyword evidence="7 10" id="KW-0256">Endoplasmic reticulum</keyword>
<dbReference type="OMA" id="FQVPPMH"/>
<feature type="transmembrane region" description="Helical" evidence="10">
    <location>
        <begin position="404"/>
        <end position="421"/>
    </location>
</feature>
<evidence type="ECO:0000256" key="1">
    <source>
        <dbReference type="ARBA" id="ARBA00004477"/>
    </source>
</evidence>
<feature type="transmembrane region" description="Helical" evidence="10">
    <location>
        <begin position="124"/>
        <end position="148"/>
    </location>
</feature>
<dbReference type="PANTHER" id="PTHR12413">
    <property type="entry name" value="DOLICHYL GLYCOSYLTRANSFERASE"/>
    <property type="match status" value="1"/>
</dbReference>
<keyword evidence="4 10" id="KW-0328">Glycosyltransferase</keyword>
<keyword evidence="9 10" id="KW-0472">Membrane</keyword>
<keyword evidence="12" id="KW-1185">Reference proteome</keyword>
<proteinExistence type="inferred from homology"/>
<dbReference type="Proteomes" id="UP000006671">
    <property type="component" value="Unassembled WGS sequence"/>
</dbReference>
<protein>
    <recommendedName>
        <fullName evidence="10">Alpha-1,3-glucosyltransferase</fullName>
        <ecNumber evidence="10">2.4.1.-</ecNumber>
    </recommendedName>
</protein>
<organism evidence="12">
    <name type="scientific">Naegleria gruberi</name>
    <name type="common">Amoeba</name>
    <dbReference type="NCBI Taxonomy" id="5762"/>
    <lineage>
        <taxon>Eukaryota</taxon>
        <taxon>Discoba</taxon>
        <taxon>Heterolobosea</taxon>
        <taxon>Tetramitia</taxon>
        <taxon>Eutetramitia</taxon>
        <taxon>Vahlkampfiidae</taxon>
        <taxon>Naegleria</taxon>
    </lineage>
</organism>
<comment type="pathway">
    <text evidence="2 10">Protein modification; protein glycosylation.</text>
</comment>
<reference evidence="11 12" key="1">
    <citation type="journal article" date="2010" name="Cell">
        <title>The genome of Naegleria gruberi illuminates early eukaryotic versatility.</title>
        <authorList>
            <person name="Fritz-Laylin L.K."/>
            <person name="Prochnik S.E."/>
            <person name="Ginger M.L."/>
            <person name="Dacks J.B."/>
            <person name="Carpenter M.L."/>
            <person name="Field M.C."/>
            <person name="Kuo A."/>
            <person name="Paredez A."/>
            <person name="Chapman J."/>
            <person name="Pham J."/>
            <person name="Shu S."/>
            <person name="Neupane R."/>
            <person name="Cipriano M."/>
            <person name="Mancuso J."/>
            <person name="Tu H."/>
            <person name="Salamov A."/>
            <person name="Lindquist E."/>
            <person name="Shapiro H."/>
            <person name="Lucas S."/>
            <person name="Grigoriev I.V."/>
            <person name="Cande W.Z."/>
            <person name="Fulton C."/>
            <person name="Rokhsar D.S."/>
            <person name="Dawson S.C."/>
        </authorList>
    </citation>
    <scope>NUCLEOTIDE SEQUENCE [LARGE SCALE GENOMIC DNA]</scope>
    <source>
        <strain evidence="11 12">NEG-M</strain>
    </source>
</reference>
<dbReference type="STRING" id="5762.D2UZR6"/>
<evidence type="ECO:0000256" key="2">
    <source>
        <dbReference type="ARBA" id="ARBA00004922"/>
    </source>
</evidence>
<dbReference type="InParanoid" id="D2UZR6"/>
<evidence type="ECO:0000256" key="8">
    <source>
        <dbReference type="ARBA" id="ARBA00022989"/>
    </source>
</evidence>
<feature type="transmembrane region" description="Helical" evidence="10">
    <location>
        <begin position="212"/>
        <end position="228"/>
    </location>
</feature>
<feature type="transmembrane region" description="Helical" evidence="10">
    <location>
        <begin position="187"/>
        <end position="205"/>
    </location>
</feature>
<evidence type="ECO:0000256" key="4">
    <source>
        <dbReference type="ARBA" id="ARBA00022676"/>
    </source>
</evidence>
<dbReference type="eggNOG" id="KOG2575">
    <property type="taxonomic scope" value="Eukaryota"/>
</dbReference>
<dbReference type="VEuPathDB" id="AmoebaDB:NAEGRDRAFT_29661"/>
<dbReference type="UniPathway" id="UPA00378"/>
<feature type="transmembrane region" description="Helical" evidence="10">
    <location>
        <begin position="23"/>
        <end position="41"/>
    </location>
</feature>
<feature type="transmembrane region" description="Helical" evidence="10">
    <location>
        <begin position="234"/>
        <end position="249"/>
    </location>
</feature>
<evidence type="ECO:0000256" key="7">
    <source>
        <dbReference type="ARBA" id="ARBA00022824"/>
    </source>
</evidence>
<feature type="transmembrane region" description="Helical" evidence="10">
    <location>
        <begin position="323"/>
        <end position="344"/>
    </location>
</feature>
<evidence type="ECO:0000256" key="3">
    <source>
        <dbReference type="ARBA" id="ARBA00008715"/>
    </source>
</evidence>
<keyword evidence="8 10" id="KW-1133">Transmembrane helix</keyword>
<dbReference type="OrthoDB" id="4983at2759"/>
<evidence type="ECO:0000256" key="10">
    <source>
        <dbReference type="RuleBase" id="RU363110"/>
    </source>
</evidence>
<name>D2UZR6_NAEGR</name>
<feature type="transmembrane region" description="Helical" evidence="10">
    <location>
        <begin position="482"/>
        <end position="504"/>
    </location>
</feature>
<feature type="transmembrane region" description="Helical" evidence="10">
    <location>
        <begin position="451"/>
        <end position="470"/>
    </location>
</feature>
<dbReference type="AlphaFoldDB" id="D2UZR6"/>
<comment type="subcellular location">
    <subcellularLocation>
        <location evidence="1 10">Endoplasmic reticulum membrane</location>
        <topology evidence="1 10">Multi-pass membrane protein</topology>
    </subcellularLocation>
</comment>
<evidence type="ECO:0000256" key="9">
    <source>
        <dbReference type="ARBA" id="ARBA00023136"/>
    </source>
</evidence>
<dbReference type="PANTHER" id="PTHR12413:SF1">
    <property type="entry name" value="DOLICHYL PYROPHOSPHATE MAN9GLCNAC2 ALPHA-1,3-GLUCOSYLTRANSFERASE"/>
    <property type="match status" value="1"/>
</dbReference>
<gene>
    <name evidence="11" type="ORF">NAEGRDRAFT_29661</name>
</gene>
<sequence length="521" mass="60735">MINTTREITVNSSENGKLKVQNLWILIVVIGILFRIVLAFYQPHSGKSTPPMFGDFEAQRHWIEVTSNLPISEWYFYDLEYWGLDYPPLTAFHHYLMGKVNGYLNLCDGCFEFMTSRGNQNVSVIMFMRISVILMDLLLYIPVCLLLLKLIFKLRRIMDTTLDTSFGIEIFWMICCPSLMMIDHGHFQYNSIFLGFTIIAIYMLMKYLEENHVIHLSLASMSFVFSISYKQMSLYYSLPFFFFILALTIREPKRFLIVALSVIFSFGLMFGPFILQKNGTEIFLQVIHRMFPFKRGLFEDKVATFWCSTSMFIKWNVLFGEKLVKLSTILTFLFSLPSCIHLLFITMKRSTNSALFLSRIFVTSVTIVSFSFYMFSYQVHEKTILVPLIPSIVLYCLDVKGLRQYVPLLNIVACFSMYPLFIKDKLTLAYYVIQLVSISITFMDFHSLSKISQVVSIFSILGMIGIHILLDYAKPPMRYPDLFTLFCTTFSFIHFVLFFIKAYYVQLFGLRDNSACHEKSN</sequence>
<dbReference type="FunCoup" id="D2UZR6">
    <property type="interactions" value="639"/>
</dbReference>
<dbReference type="Pfam" id="PF03155">
    <property type="entry name" value="Alg6_Alg8"/>
    <property type="match status" value="1"/>
</dbReference>
<dbReference type="KEGG" id="ngr:NAEGRDRAFT_29661"/>
<keyword evidence="5 10" id="KW-0808">Transferase</keyword>
<evidence type="ECO:0000313" key="12">
    <source>
        <dbReference type="Proteomes" id="UP000006671"/>
    </source>
</evidence>
<evidence type="ECO:0000256" key="5">
    <source>
        <dbReference type="ARBA" id="ARBA00022679"/>
    </source>
</evidence>
<dbReference type="GO" id="GO:0042281">
    <property type="term" value="F:dolichyl pyrophosphate Man9GlcNAc2 alpha-1,3-glucosyltransferase activity"/>
    <property type="evidence" value="ECO:0007669"/>
    <property type="project" value="TreeGrafter"/>
</dbReference>
<evidence type="ECO:0000313" key="11">
    <source>
        <dbReference type="EMBL" id="EFC49982.1"/>
    </source>
</evidence>
<comment type="similarity">
    <text evidence="3 10">Belongs to the ALG6/ALG8 glucosyltransferase family.</text>
</comment>
<dbReference type="EMBL" id="GG738846">
    <property type="protein sequence ID" value="EFC49982.1"/>
    <property type="molecule type" value="Genomic_DNA"/>
</dbReference>
<feature type="transmembrane region" description="Helical" evidence="10">
    <location>
        <begin position="160"/>
        <end position="181"/>
    </location>
</feature>
<dbReference type="RefSeq" id="XP_002682726.1">
    <property type="nucleotide sequence ID" value="XM_002682680.1"/>
</dbReference>
<dbReference type="EC" id="2.4.1.-" evidence="10"/>
<feature type="transmembrane region" description="Helical" evidence="10">
    <location>
        <begin position="356"/>
        <end position="375"/>
    </location>
</feature>